<dbReference type="Gene3D" id="3.40.190.10">
    <property type="entry name" value="Periplasmic binding protein-like II"/>
    <property type="match status" value="1"/>
</dbReference>
<dbReference type="Proteomes" id="UP000178107">
    <property type="component" value="Unassembled WGS sequence"/>
</dbReference>
<accession>A0A1G2SZF5</accession>
<sequence>MSKFQIILLSVFGLFILLAVMVFALYRGGSSSQEATVTVWGDLPSEAISQIIDTAVPNIDKSLTIRYVEKSADSIDQEFTEALASGAGPDLLVVTQERFLKNKPKLIYIPYDSVGERDFGNSFVEEGELFLTKEGVYGLPLAVDPLVLYYNRDLLSAAGEARPIAYWDEVYPMALKLTKKDPAGNLAQSVIALGETRNIPNFKEILSLLLLQAGTPVTESINANLRSALSNNYGLPVAPGESALDFYTQFSNPAKAYYSWNRILPSAETHFASGDAVYYLGFASELSALRNKNPNLNLGIAPVPQSRVSGKKLTFGRLYAVSITRGTRNASAALRAALILVSRDISEPLSKSLGLPPARRDILSGRQSDSALSVFYESALQARGWLDPENVSTGNIFGEMVNAVTSGRARTSEALGAASRSLDNLIK</sequence>
<protein>
    <recommendedName>
        <fullName evidence="4">Extracellular solute-binding protein family 1</fullName>
    </recommendedName>
</protein>
<evidence type="ECO:0008006" key="4">
    <source>
        <dbReference type="Google" id="ProtNLM"/>
    </source>
</evidence>
<dbReference type="EMBL" id="MHVH01000005">
    <property type="protein sequence ID" value="OHA90430.1"/>
    <property type="molecule type" value="Genomic_DNA"/>
</dbReference>
<dbReference type="PANTHER" id="PTHR43649">
    <property type="entry name" value="ARABINOSE-BINDING PROTEIN-RELATED"/>
    <property type="match status" value="1"/>
</dbReference>
<dbReference type="SUPFAM" id="SSF53850">
    <property type="entry name" value="Periplasmic binding protein-like II"/>
    <property type="match status" value="1"/>
</dbReference>
<keyword evidence="1" id="KW-0472">Membrane</keyword>
<evidence type="ECO:0000313" key="2">
    <source>
        <dbReference type="EMBL" id="OHA90430.1"/>
    </source>
</evidence>
<feature type="transmembrane region" description="Helical" evidence="1">
    <location>
        <begin position="6"/>
        <end position="26"/>
    </location>
</feature>
<dbReference type="InterPro" id="IPR006059">
    <property type="entry name" value="SBP"/>
</dbReference>
<gene>
    <name evidence="2" type="ORF">A2838_02460</name>
</gene>
<evidence type="ECO:0000256" key="1">
    <source>
        <dbReference type="SAM" id="Phobius"/>
    </source>
</evidence>
<name>A0A1G2SZF5_9BACT</name>
<organism evidence="2 3">
    <name type="scientific">Candidatus Zambryskibacteria bacterium RIFCSPHIGHO2_01_FULL_46_25</name>
    <dbReference type="NCBI Taxonomy" id="1802738"/>
    <lineage>
        <taxon>Bacteria</taxon>
        <taxon>Candidatus Zambryskiibacteriota</taxon>
    </lineage>
</organism>
<dbReference type="AlphaFoldDB" id="A0A1G2SZF5"/>
<keyword evidence="1" id="KW-1133">Transmembrane helix</keyword>
<proteinExistence type="predicted"/>
<comment type="caution">
    <text evidence="2">The sequence shown here is derived from an EMBL/GenBank/DDBJ whole genome shotgun (WGS) entry which is preliminary data.</text>
</comment>
<dbReference type="InterPro" id="IPR050490">
    <property type="entry name" value="Bact_solute-bd_prot1"/>
</dbReference>
<keyword evidence="1" id="KW-0812">Transmembrane</keyword>
<evidence type="ECO:0000313" key="3">
    <source>
        <dbReference type="Proteomes" id="UP000178107"/>
    </source>
</evidence>
<dbReference type="Pfam" id="PF13416">
    <property type="entry name" value="SBP_bac_8"/>
    <property type="match status" value="1"/>
</dbReference>
<dbReference type="PANTHER" id="PTHR43649:SF12">
    <property type="entry name" value="DIACETYLCHITOBIOSE BINDING PROTEIN DASA"/>
    <property type="match status" value="1"/>
</dbReference>
<reference evidence="2 3" key="1">
    <citation type="journal article" date="2016" name="Nat. Commun.">
        <title>Thousands of microbial genomes shed light on interconnected biogeochemical processes in an aquifer system.</title>
        <authorList>
            <person name="Anantharaman K."/>
            <person name="Brown C.T."/>
            <person name="Hug L.A."/>
            <person name="Sharon I."/>
            <person name="Castelle C.J."/>
            <person name="Probst A.J."/>
            <person name="Thomas B.C."/>
            <person name="Singh A."/>
            <person name="Wilkins M.J."/>
            <person name="Karaoz U."/>
            <person name="Brodie E.L."/>
            <person name="Williams K.H."/>
            <person name="Hubbard S.S."/>
            <person name="Banfield J.F."/>
        </authorList>
    </citation>
    <scope>NUCLEOTIDE SEQUENCE [LARGE SCALE GENOMIC DNA]</scope>
</reference>